<evidence type="ECO:0000313" key="6">
    <source>
        <dbReference type="EMBL" id="PIO64619.1"/>
    </source>
</evidence>
<reference evidence="6 7" key="1">
    <citation type="submission" date="2015-09" db="EMBL/GenBank/DDBJ databases">
        <title>Draft genome of the parasitic nematode Teladorsagia circumcincta isolate WARC Sus (inbred).</title>
        <authorList>
            <person name="Mitreva M."/>
        </authorList>
    </citation>
    <scope>NUCLEOTIDE SEQUENCE [LARGE SCALE GENOMIC DNA]</scope>
    <source>
        <strain evidence="6 7">S</strain>
    </source>
</reference>
<evidence type="ECO:0000313" key="7">
    <source>
        <dbReference type="Proteomes" id="UP000230423"/>
    </source>
</evidence>
<dbReference type="InterPro" id="IPR001932">
    <property type="entry name" value="PPM-type_phosphatase-like_dom"/>
</dbReference>
<dbReference type="AlphaFoldDB" id="A0A2G9U2X8"/>
<keyword evidence="7" id="KW-1185">Reference proteome</keyword>
<protein>
    <recommendedName>
        <fullName evidence="5">PPM-type phosphatase domain-containing protein</fullName>
    </recommendedName>
</protein>
<evidence type="ECO:0000256" key="2">
    <source>
        <dbReference type="ARBA" id="ARBA00022801"/>
    </source>
</evidence>
<organism evidence="6 7">
    <name type="scientific">Teladorsagia circumcincta</name>
    <name type="common">Brown stomach worm</name>
    <name type="synonym">Ostertagia circumcincta</name>
    <dbReference type="NCBI Taxonomy" id="45464"/>
    <lineage>
        <taxon>Eukaryota</taxon>
        <taxon>Metazoa</taxon>
        <taxon>Ecdysozoa</taxon>
        <taxon>Nematoda</taxon>
        <taxon>Chromadorea</taxon>
        <taxon>Rhabditida</taxon>
        <taxon>Rhabditina</taxon>
        <taxon>Rhabditomorpha</taxon>
        <taxon>Strongyloidea</taxon>
        <taxon>Trichostrongylidae</taxon>
        <taxon>Teladorsagia</taxon>
    </lineage>
</organism>
<accession>A0A2G9U2X8</accession>
<evidence type="ECO:0000256" key="4">
    <source>
        <dbReference type="SAM" id="MobiDB-lite"/>
    </source>
</evidence>
<dbReference type="PROSITE" id="PS01032">
    <property type="entry name" value="PPM_1"/>
    <property type="match status" value="1"/>
</dbReference>
<feature type="non-terminal residue" evidence="6">
    <location>
        <position position="246"/>
    </location>
</feature>
<keyword evidence="1" id="KW-0479">Metal-binding</keyword>
<dbReference type="OrthoDB" id="10264738at2759"/>
<keyword evidence="2" id="KW-0378">Hydrolase</keyword>
<feature type="compositionally biased region" description="Polar residues" evidence="4">
    <location>
        <begin position="219"/>
        <end position="230"/>
    </location>
</feature>
<dbReference type="Pfam" id="PF00481">
    <property type="entry name" value="PP2C"/>
    <property type="match status" value="1"/>
</dbReference>
<name>A0A2G9U2X8_TELCI</name>
<feature type="domain" description="PPM-type phosphatase" evidence="5">
    <location>
        <begin position="24"/>
        <end position="108"/>
    </location>
</feature>
<dbReference type="InterPro" id="IPR000222">
    <property type="entry name" value="PP2C_BS"/>
</dbReference>
<dbReference type="EMBL" id="KZ349738">
    <property type="protein sequence ID" value="PIO64619.1"/>
    <property type="molecule type" value="Genomic_DNA"/>
</dbReference>
<evidence type="ECO:0000259" key="5">
    <source>
        <dbReference type="Pfam" id="PF00481"/>
    </source>
</evidence>
<dbReference type="Proteomes" id="UP000230423">
    <property type="component" value="Unassembled WGS sequence"/>
</dbReference>
<keyword evidence="3" id="KW-0904">Protein phosphatase</keyword>
<feature type="region of interest" description="Disordered" evidence="4">
    <location>
        <begin position="1"/>
        <end position="20"/>
    </location>
</feature>
<dbReference type="InterPro" id="IPR036457">
    <property type="entry name" value="PPM-type-like_dom_sf"/>
</dbReference>
<evidence type="ECO:0000256" key="3">
    <source>
        <dbReference type="ARBA" id="ARBA00022912"/>
    </source>
</evidence>
<dbReference type="SUPFAM" id="SSF81606">
    <property type="entry name" value="PP2C-like"/>
    <property type="match status" value="1"/>
</dbReference>
<dbReference type="GO" id="GO:0004721">
    <property type="term" value="F:phosphoprotein phosphatase activity"/>
    <property type="evidence" value="ECO:0007669"/>
    <property type="project" value="UniProtKB-KW"/>
</dbReference>
<proteinExistence type="predicted"/>
<evidence type="ECO:0000256" key="1">
    <source>
        <dbReference type="ARBA" id="ARBA00022723"/>
    </source>
</evidence>
<dbReference type="Gene3D" id="3.60.40.10">
    <property type="entry name" value="PPM-type phosphatase domain"/>
    <property type="match status" value="1"/>
</dbReference>
<sequence>MGAYLDKPVTEKESESGQGNGLTYGATCMQGWRVKQEDAHNCIIELNGDWSMFAVYDGHGGDEVSKYTAMKFPDFLKEREFWASDDLVPTLQQIFVDFDDVLRSEEVMKELKRMAKESEDVPDRDDDCDNSSDECDRIQTIEESAMPLEEILSRFYRQGYVIGRNLSKGKPTAEKVCCNNEEPECGEDKCPKGKRQSRSPTQEPAKRAKTEGNDGEGDTVSTEVNASESGDSIAPVKETPNETTVV</sequence>
<dbReference type="GO" id="GO:0046872">
    <property type="term" value="F:metal ion binding"/>
    <property type="evidence" value="ECO:0007669"/>
    <property type="project" value="UniProtKB-KW"/>
</dbReference>
<gene>
    <name evidence="6" type="ORF">TELCIR_13749</name>
</gene>
<feature type="region of interest" description="Disordered" evidence="4">
    <location>
        <begin position="180"/>
        <end position="246"/>
    </location>
</feature>